<evidence type="ECO:0000313" key="1">
    <source>
        <dbReference type="EMBL" id="EGX97064.1"/>
    </source>
</evidence>
<dbReference type="RefSeq" id="XP_006666941.1">
    <property type="nucleotide sequence ID" value="XM_006666878.1"/>
</dbReference>
<dbReference type="GeneID" id="18163753"/>
<dbReference type="InParanoid" id="G3J6Z1"/>
<keyword evidence="2" id="KW-1185">Reference proteome</keyword>
<dbReference type="Proteomes" id="UP000001610">
    <property type="component" value="Unassembled WGS sequence"/>
</dbReference>
<proteinExistence type="predicted"/>
<sequence>MTLANPWQCHVLGIAEALGRLVVTCTNAVQVAHLSVSNRETCGVGAGRVVMAKYIRIVVRMRVMQRTGRPAWRQRKDHPLICVGVGRAYRRRCQKAIVITSQVVAAAALLPPWRPQLADPARLSRQGQQGESVTRRNICLQAQNRTRRESEVAGDRGLWCDGGFRRRLMIGCNRPFRKGLQGR</sequence>
<organism evidence="1 2">
    <name type="scientific">Cordyceps militaris (strain CM01)</name>
    <name type="common">Caterpillar fungus</name>
    <dbReference type="NCBI Taxonomy" id="983644"/>
    <lineage>
        <taxon>Eukaryota</taxon>
        <taxon>Fungi</taxon>
        <taxon>Dikarya</taxon>
        <taxon>Ascomycota</taxon>
        <taxon>Pezizomycotina</taxon>
        <taxon>Sordariomycetes</taxon>
        <taxon>Hypocreomycetidae</taxon>
        <taxon>Hypocreales</taxon>
        <taxon>Cordycipitaceae</taxon>
        <taxon>Cordyceps</taxon>
    </lineage>
</organism>
<accession>G3J6Z1</accession>
<dbReference type="AlphaFoldDB" id="G3J6Z1"/>
<dbReference type="HOGENOM" id="CLU_1475104_0_0_1"/>
<reference evidence="1 2" key="1">
    <citation type="journal article" date="2011" name="Genome Biol.">
        <title>Genome sequence of the insect pathogenic fungus Cordyceps militaris, a valued traditional Chinese medicine.</title>
        <authorList>
            <person name="Zheng P."/>
            <person name="Xia Y."/>
            <person name="Xiao G."/>
            <person name="Xiong C."/>
            <person name="Hu X."/>
            <person name="Zhang S."/>
            <person name="Zheng H."/>
            <person name="Huang Y."/>
            <person name="Zhou Y."/>
            <person name="Wang S."/>
            <person name="Zhao G.P."/>
            <person name="Liu X."/>
            <person name="St Leger R.J."/>
            <person name="Wang C."/>
        </authorList>
    </citation>
    <scope>NUCLEOTIDE SEQUENCE [LARGE SCALE GENOMIC DNA]</scope>
    <source>
        <strain evidence="1 2">CM01</strain>
    </source>
</reference>
<evidence type="ECO:0000313" key="2">
    <source>
        <dbReference type="Proteomes" id="UP000001610"/>
    </source>
</evidence>
<name>G3J6Z1_CORMM</name>
<dbReference type="KEGG" id="cmt:CCM_01723"/>
<gene>
    <name evidence="1" type="ORF">CCM_01723</name>
</gene>
<protein>
    <submittedName>
        <fullName evidence="1">Uncharacterized protein</fullName>
    </submittedName>
</protein>
<dbReference type="EMBL" id="JH126399">
    <property type="protein sequence ID" value="EGX97064.1"/>
    <property type="molecule type" value="Genomic_DNA"/>
</dbReference>
<dbReference type="VEuPathDB" id="FungiDB:CCM_01723"/>